<dbReference type="STRING" id="37360.A0A0G4ITJ7"/>
<accession>A0A0G4ITJ7</accession>
<dbReference type="EMBL" id="CDSF01000086">
    <property type="protein sequence ID" value="CEO98613.1"/>
    <property type="molecule type" value="Genomic_DNA"/>
</dbReference>
<keyword evidence="2" id="KW-0342">GTP-binding</keyword>
<name>A0A0G4ITJ7_PLABS</name>
<dbReference type="PROSITE" id="PS51419">
    <property type="entry name" value="RAB"/>
    <property type="match status" value="1"/>
</dbReference>
<proteinExistence type="predicted"/>
<sequence length="184" mass="20212">MTLLRCKVVVVGDARVGKSALTQNFHSSVYPKNYVMTLGVDFSVKAVPIAGSGNTVELFVFDTSGEEMYDDIRRQCCANANQVIAAFDMAERSTYDNAKHWIAKIRDDLNRPGLPGVLVACKSDLKEFADVPTKEASDYAKSIGLEYFECSALEGKNVEAPFLYIANAFNASYEGKLEELASEL</sequence>
<evidence type="ECO:0000313" key="5">
    <source>
        <dbReference type="Proteomes" id="UP000039324"/>
    </source>
</evidence>
<dbReference type="GO" id="GO:0003924">
    <property type="term" value="F:GTPase activity"/>
    <property type="evidence" value="ECO:0007669"/>
    <property type="project" value="InterPro"/>
</dbReference>
<keyword evidence="4" id="KW-0496">Mitochondrion</keyword>
<dbReference type="GO" id="GO:0005525">
    <property type="term" value="F:GTP binding"/>
    <property type="evidence" value="ECO:0007669"/>
    <property type="project" value="UniProtKB-KW"/>
</dbReference>
<dbReference type="OMA" id="KMWGQPS"/>
<dbReference type="InterPro" id="IPR001806">
    <property type="entry name" value="Small_GTPase"/>
</dbReference>
<dbReference type="OrthoDB" id="265044at2759"/>
<dbReference type="InterPro" id="IPR027417">
    <property type="entry name" value="P-loop_NTPase"/>
</dbReference>
<dbReference type="PROSITE" id="PS51421">
    <property type="entry name" value="RAS"/>
    <property type="match status" value="1"/>
</dbReference>
<dbReference type="InterPro" id="IPR050227">
    <property type="entry name" value="Rab"/>
</dbReference>
<dbReference type="Pfam" id="PF00071">
    <property type="entry name" value="Ras"/>
    <property type="match status" value="1"/>
</dbReference>
<geneLocation type="mitochondrion" evidence="4"/>
<dbReference type="Gene3D" id="3.40.50.300">
    <property type="entry name" value="P-loop containing nucleotide triphosphate hydrolases"/>
    <property type="match status" value="1"/>
</dbReference>
<evidence type="ECO:0000313" key="3">
    <source>
        <dbReference type="EMBL" id="CEO98613.1"/>
    </source>
</evidence>
<dbReference type="SMART" id="SM00174">
    <property type="entry name" value="RHO"/>
    <property type="match status" value="1"/>
</dbReference>
<dbReference type="SMART" id="SM00175">
    <property type="entry name" value="RAB"/>
    <property type="match status" value="1"/>
</dbReference>
<evidence type="ECO:0000313" key="6">
    <source>
        <dbReference type="Proteomes" id="UP000290189"/>
    </source>
</evidence>
<dbReference type="InterPro" id="IPR005225">
    <property type="entry name" value="Small_GTP-bd"/>
</dbReference>
<gene>
    <name evidence="3" type="ORF">PBRA_006728</name>
    <name evidence="4" type="ORF">PLBR_LOCUS7959</name>
</gene>
<evidence type="ECO:0000256" key="2">
    <source>
        <dbReference type="ARBA" id="ARBA00023134"/>
    </source>
</evidence>
<dbReference type="PANTHER" id="PTHR47977">
    <property type="entry name" value="RAS-RELATED PROTEIN RAB"/>
    <property type="match status" value="1"/>
</dbReference>
<dbReference type="SUPFAM" id="SSF52540">
    <property type="entry name" value="P-loop containing nucleoside triphosphate hydrolases"/>
    <property type="match status" value="1"/>
</dbReference>
<reference evidence="4 6" key="2">
    <citation type="submission" date="2018-03" db="EMBL/GenBank/DDBJ databases">
        <authorList>
            <person name="Fogelqvist J."/>
        </authorList>
    </citation>
    <scope>NUCLEOTIDE SEQUENCE [LARGE SCALE GENOMIC DNA]</scope>
</reference>
<dbReference type="SMART" id="SM00173">
    <property type="entry name" value="RAS"/>
    <property type="match status" value="1"/>
</dbReference>
<dbReference type="PROSITE" id="PS51420">
    <property type="entry name" value="RHO"/>
    <property type="match status" value="1"/>
</dbReference>
<dbReference type="FunFam" id="3.40.50.300:FF:001447">
    <property type="entry name" value="Ras-related protein Rab-1B"/>
    <property type="match status" value="1"/>
</dbReference>
<evidence type="ECO:0000256" key="1">
    <source>
        <dbReference type="ARBA" id="ARBA00022741"/>
    </source>
</evidence>
<evidence type="ECO:0000313" key="4">
    <source>
        <dbReference type="EMBL" id="SPR00744.1"/>
    </source>
</evidence>
<dbReference type="AlphaFoldDB" id="A0A0G4ITJ7"/>
<reference evidence="3 5" key="1">
    <citation type="submission" date="2015-02" db="EMBL/GenBank/DDBJ databases">
        <authorList>
            <person name="Chooi Y.-H."/>
        </authorList>
    </citation>
    <scope>NUCLEOTIDE SEQUENCE [LARGE SCALE GENOMIC DNA]</scope>
    <source>
        <strain evidence="3">E3</strain>
    </source>
</reference>
<dbReference type="EMBL" id="OVEO01000015">
    <property type="protein sequence ID" value="SPR00744.1"/>
    <property type="molecule type" value="Genomic_DNA"/>
</dbReference>
<keyword evidence="1" id="KW-0547">Nucleotide-binding</keyword>
<dbReference type="Proteomes" id="UP000039324">
    <property type="component" value="Unassembled WGS sequence"/>
</dbReference>
<dbReference type="NCBIfam" id="TIGR00231">
    <property type="entry name" value="small_GTP"/>
    <property type="match status" value="1"/>
</dbReference>
<keyword evidence="5" id="KW-1185">Reference proteome</keyword>
<dbReference type="Proteomes" id="UP000290189">
    <property type="component" value="Unassembled WGS sequence"/>
</dbReference>
<dbReference type="SMART" id="SM00176">
    <property type="entry name" value="RAN"/>
    <property type="match status" value="1"/>
</dbReference>
<organism evidence="3 5">
    <name type="scientific">Plasmodiophora brassicae</name>
    <name type="common">Clubroot disease agent</name>
    <dbReference type="NCBI Taxonomy" id="37360"/>
    <lineage>
        <taxon>Eukaryota</taxon>
        <taxon>Sar</taxon>
        <taxon>Rhizaria</taxon>
        <taxon>Endomyxa</taxon>
        <taxon>Phytomyxea</taxon>
        <taxon>Plasmodiophorida</taxon>
        <taxon>Plasmodiophoridae</taxon>
        <taxon>Plasmodiophora</taxon>
    </lineage>
</organism>
<protein>
    <submittedName>
        <fullName evidence="3">Uncharacterized protein</fullName>
    </submittedName>
</protein>
<dbReference type="PRINTS" id="PR00449">
    <property type="entry name" value="RASTRNSFRMNG"/>
</dbReference>